<dbReference type="InterPro" id="IPR001680">
    <property type="entry name" value="WD40_rpt"/>
</dbReference>
<dbReference type="InterPro" id="IPR036322">
    <property type="entry name" value="WD40_repeat_dom_sf"/>
</dbReference>
<evidence type="ECO:0000256" key="3">
    <source>
        <dbReference type="PROSITE-ProRule" id="PRU00221"/>
    </source>
</evidence>
<dbReference type="AlphaFoldDB" id="A0A368JIM3"/>
<dbReference type="PROSITE" id="PS50007">
    <property type="entry name" value="PIPLC_X_DOMAIN"/>
    <property type="match status" value="1"/>
</dbReference>
<dbReference type="SUPFAM" id="SSF50998">
    <property type="entry name" value="Quinoprotein alcohol dehydrogenase-like"/>
    <property type="match status" value="1"/>
</dbReference>
<feature type="repeat" description="WD" evidence="3">
    <location>
        <begin position="117"/>
        <end position="158"/>
    </location>
</feature>
<evidence type="ECO:0000313" key="5">
    <source>
        <dbReference type="Proteomes" id="UP000253383"/>
    </source>
</evidence>
<gene>
    <name evidence="4" type="ORF">DUE52_27180</name>
</gene>
<dbReference type="Gene3D" id="3.40.50.1460">
    <property type="match status" value="1"/>
</dbReference>
<feature type="repeat" description="WD" evidence="3">
    <location>
        <begin position="377"/>
        <end position="409"/>
    </location>
</feature>
<dbReference type="PROSITE" id="PS50294">
    <property type="entry name" value="WD_REPEATS_REGION"/>
    <property type="match status" value="9"/>
</dbReference>
<dbReference type="InterPro" id="IPR011047">
    <property type="entry name" value="Quinoprotein_ADH-like_sf"/>
</dbReference>
<keyword evidence="2" id="KW-0677">Repeat</keyword>
<feature type="repeat" description="WD" evidence="3">
    <location>
        <begin position="33"/>
        <end position="74"/>
    </location>
</feature>
<dbReference type="InterPro" id="IPR020472">
    <property type="entry name" value="WD40_PAC1"/>
</dbReference>
<dbReference type="OrthoDB" id="1492850at2"/>
<feature type="repeat" description="WD" evidence="3">
    <location>
        <begin position="410"/>
        <end position="450"/>
    </location>
</feature>
<feature type="repeat" description="WD" evidence="3">
    <location>
        <begin position="526"/>
        <end position="545"/>
    </location>
</feature>
<feature type="repeat" description="WD" evidence="3">
    <location>
        <begin position="588"/>
        <end position="629"/>
    </location>
</feature>
<dbReference type="PANTHER" id="PTHR22847:SF637">
    <property type="entry name" value="WD REPEAT DOMAIN 5B"/>
    <property type="match status" value="1"/>
</dbReference>
<reference evidence="4 5" key="1">
    <citation type="submission" date="2018-07" db="EMBL/GenBank/DDBJ databases">
        <title>Genome analysis of Larkinella rosea.</title>
        <authorList>
            <person name="Zhou Z."/>
            <person name="Wang G."/>
        </authorList>
    </citation>
    <scope>NUCLEOTIDE SEQUENCE [LARGE SCALE GENOMIC DNA]</scope>
    <source>
        <strain evidence="5">zzj9</strain>
    </source>
</reference>
<feature type="repeat" description="WD" evidence="3">
    <location>
        <begin position="75"/>
        <end position="116"/>
    </location>
</feature>
<feature type="repeat" description="WD" evidence="3">
    <location>
        <begin position="546"/>
        <end position="587"/>
    </location>
</feature>
<proteinExistence type="predicted"/>
<feature type="repeat" description="WD" evidence="3">
    <location>
        <begin position="207"/>
        <end position="248"/>
    </location>
</feature>
<dbReference type="InterPro" id="IPR015943">
    <property type="entry name" value="WD40/YVTN_repeat-like_dom_sf"/>
</dbReference>
<evidence type="ECO:0000256" key="1">
    <source>
        <dbReference type="ARBA" id="ARBA00022574"/>
    </source>
</evidence>
<dbReference type="PANTHER" id="PTHR22847">
    <property type="entry name" value="WD40 REPEAT PROTEIN"/>
    <property type="match status" value="1"/>
</dbReference>
<organism evidence="4 5">
    <name type="scientific">Larkinella punicea</name>
    <dbReference type="NCBI Taxonomy" id="2315727"/>
    <lineage>
        <taxon>Bacteria</taxon>
        <taxon>Pseudomonadati</taxon>
        <taxon>Bacteroidota</taxon>
        <taxon>Cytophagia</taxon>
        <taxon>Cytophagales</taxon>
        <taxon>Spirosomataceae</taxon>
        <taxon>Larkinella</taxon>
    </lineage>
</organism>
<protein>
    <submittedName>
        <fullName evidence="4">Uncharacterized protein</fullName>
    </submittedName>
</protein>
<dbReference type="PROSITE" id="PS50082">
    <property type="entry name" value="WD_REPEATS_2"/>
    <property type="match status" value="11"/>
</dbReference>
<comment type="caution">
    <text evidence="4">The sequence shown here is derived from an EMBL/GenBank/DDBJ whole genome shotgun (WGS) entry which is preliminary data.</text>
</comment>
<feature type="repeat" description="WD" evidence="3">
    <location>
        <begin position="159"/>
        <end position="206"/>
    </location>
</feature>
<evidence type="ECO:0000256" key="2">
    <source>
        <dbReference type="ARBA" id="ARBA00022737"/>
    </source>
</evidence>
<dbReference type="EMBL" id="QOWE01000028">
    <property type="protein sequence ID" value="RCR66393.1"/>
    <property type="molecule type" value="Genomic_DNA"/>
</dbReference>
<keyword evidence="5" id="KW-1185">Reference proteome</keyword>
<dbReference type="Proteomes" id="UP000253383">
    <property type="component" value="Unassembled WGS sequence"/>
</dbReference>
<dbReference type="PROSITE" id="PS00678">
    <property type="entry name" value="WD_REPEATS_1"/>
    <property type="match status" value="5"/>
</dbReference>
<dbReference type="PRINTS" id="PR00320">
    <property type="entry name" value="GPROTEINBRPT"/>
</dbReference>
<dbReference type="InterPro" id="IPR019775">
    <property type="entry name" value="WD40_repeat_CS"/>
</dbReference>
<dbReference type="CDD" id="cd00200">
    <property type="entry name" value="WD40"/>
    <property type="match status" value="2"/>
</dbReference>
<sequence length="1213" mass="132570">MIAMKTLLLFILFFYLLLASLITYSQKPELVVPVGHTEDIHSLAYSPNGRYVLSGSVDRTLKLWEFGTGKLLRTFEGHLYSVNSAVFSRNGMYILSGSSDSTLKLWQVNTGKLVRTFEGHAGWVTSVAFSPNGKLVLSGSDDKTIKLWDVNTGKLMQTFEGHADEVNSVAFSPNEKYIVSGSDDYYGSTDGTVKLWDVRTGTLIRMLKGHTDNVKSVAVSPDGKYIVSGSDDETLKLWQVTTGKLIQTFKGHAASVSSVLFSQDGSQIVSLDDDNSVRFWEVPTGKLIRTFETFFGESADLSPDGKYLVTGLGNSIGYWEVSTGQVFQFLGGNTNPVHYLTFSSDGQLITADHTSFSFWSANLSRRMQAVRVDYSSSIAFSANGRQVLTATQSDTLKLWDANTGQLVRTFKGYSGYVRSVAFSPNGRYALSGSDSILKLWDVNTGKSIRTFKGYKSSYPVAFSPNGKYALSGAWIESNNTHPLKLWDVNSGKLIRTFAGHDKGNINSLAFSPNGKYIVSGSDDYYGSTDGTVKLWDGNTGKLLHTFEGHEHGINSVVFSPNGKYIVSGSGDQTLKLWDVTTGKLIRTFVGHAHIVKSVAFSQNGQFIFSGSYDHTTKIWNTETGKEIATLITVDSSDWVVTTPTGLFDASPGAMALMHYVVNDSTDRDEPWKVIELEQLKQRYYQPGLLPILMGNSKETLRQVPAFEGVNLPPSIQLSLKGDKLTVKLKNRRGGIGPVSVFINGAEVVNDLRANPVRDVNKNDLTLTLSLSRFANRFDTLNTVRVVALNGANWLRSRPVELNYQPAGRTRGGVPEKGESALPRKTVRLWAVVVGTSNLGLNFAHTDAEQIANGLQLAATELLGPTNVSVQRLVTKPGAPPQSTKAEVVKALEAAQKTHPEDIFVLHLSGHAINYGGQDGDLYYLTSGATSADASYLTDPAIRQTYALSSQELTRYLNLIPARKKLLILDVCAAGKGAEKLLVAARDIPASQIRALDRLQERTGFYVLAGSAADAVSYEASVYGQGLLTYALLKGLRGAALRREGSEEFVDVEKWLGYAVEQVPLLAKGIGGIQQPFYRGIQNQRSFDVGRVTEEVKAKIRISEPKPVLLVRSFQEETQFDDVLDLKNKVESALNDLIATRGADAPVLTMEAKDYPGAYTLSGRYTLRGEEISVSCKVFRATVAVGEFVVTGTKSKLPELAQSVLTRAQDLVKP</sequence>
<name>A0A368JIM3_9BACT</name>
<dbReference type="SUPFAM" id="SSF50978">
    <property type="entry name" value="WD40 repeat-like"/>
    <property type="match status" value="1"/>
</dbReference>
<dbReference type="Gene3D" id="2.130.10.10">
    <property type="entry name" value="YVTN repeat-like/Quinoprotein amine dehydrogenase"/>
    <property type="match status" value="5"/>
</dbReference>
<keyword evidence="1 3" id="KW-0853">WD repeat</keyword>
<feature type="repeat" description="WD" evidence="3">
    <location>
        <begin position="249"/>
        <end position="290"/>
    </location>
</feature>
<accession>A0A368JIM3</accession>
<dbReference type="Pfam" id="PF00400">
    <property type="entry name" value="WD40"/>
    <property type="match status" value="11"/>
</dbReference>
<evidence type="ECO:0000313" key="4">
    <source>
        <dbReference type="EMBL" id="RCR66393.1"/>
    </source>
</evidence>
<dbReference type="SMART" id="SM00320">
    <property type="entry name" value="WD40"/>
    <property type="match status" value="14"/>
</dbReference>